<reference evidence="3" key="1">
    <citation type="journal article" date="2019" name="Int. J. Syst. Evol. Microbiol.">
        <title>The Global Catalogue of Microorganisms (GCM) 10K type strain sequencing project: providing services to taxonomists for standard genome sequencing and annotation.</title>
        <authorList>
            <consortium name="The Broad Institute Genomics Platform"/>
            <consortium name="The Broad Institute Genome Sequencing Center for Infectious Disease"/>
            <person name="Wu L."/>
            <person name="Ma J."/>
        </authorList>
    </citation>
    <scope>NUCLEOTIDE SEQUENCE [LARGE SCALE GENOMIC DNA]</scope>
    <source>
        <strain evidence="3">JCM 16908</strain>
    </source>
</reference>
<organism evidence="2 3">
    <name type="scientific">Sphaerisporangium flaviroseum</name>
    <dbReference type="NCBI Taxonomy" id="509199"/>
    <lineage>
        <taxon>Bacteria</taxon>
        <taxon>Bacillati</taxon>
        <taxon>Actinomycetota</taxon>
        <taxon>Actinomycetes</taxon>
        <taxon>Streptosporangiales</taxon>
        <taxon>Streptosporangiaceae</taxon>
        <taxon>Sphaerisporangium</taxon>
    </lineage>
</organism>
<dbReference type="Proteomes" id="UP001500888">
    <property type="component" value="Unassembled WGS sequence"/>
</dbReference>
<proteinExistence type="predicted"/>
<name>A0ABP7IU22_9ACTN</name>
<evidence type="ECO:0000313" key="3">
    <source>
        <dbReference type="Proteomes" id="UP001500888"/>
    </source>
</evidence>
<evidence type="ECO:0008006" key="4">
    <source>
        <dbReference type="Google" id="ProtNLM"/>
    </source>
</evidence>
<dbReference type="EMBL" id="BAAAZR010000020">
    <property type="protein sequence ID" value="GAA3826774.1"/>
    <property type="molecule type" value="Genomic_DNA"/>
</dbReference>
<evidence type="ECO:0000313" key="2">
    <source>
        <dbReference type="EMBL" id="GAA3826774.1"/>
    </source>
</evidence>
<evidence type="ECO:0000256" key="1">
    <source>
        <dbReference type="SAM" id="SignalP"/>
    </source>
</evidence>
<keyword evidence="1" id="KW-0732">Signal</keyword>
<gene>
    <name evidence="2" type="ORF">GCM10022226_54480</name>
</gene>
<keyword evidence="3" id="KW-1185">Reference proteome</keyword>
<dbReference type="RefSeq" id="WP_344946061.1">
    <property type="nucleotide sequence ID" value="NZ_BAAAZR010000020.1"/>
</dbReference>
<feature type="signal peptide" evidence="1">
    <location>
        <begin position="1"/>
        <end position="26"/>
    </location>
</feature>
<protein>
    <recommendedName>
        <fullName evidence="4">MucB/RseB N-terminal domain-containing protein</fullName>
    </recommendedName>
</protein>
<comment type="caution">
    <text evidence="2">The sequence shown here is derived from an EMBL/GenBank/DDBJ whole genome shotgun (WGS) entry which is preliminary data.</text>
</comment>
<sequence>MKRWITLLAATLVSTSLLTPPATAQAAMDPVKSLKAQIAGRLAVEVTESSGVSYKGHPIWSTVRRGVLRLGGSGVGAADITRTFTPSRLMRDQLDDGRWDADKVNAETGSNRSISVNGVLYRSGPLYQPVLPDGKTWALAGRSGGVSAAYGDQIINIFEPSTLKALVTTATSKKPSKYGIRKKATEYAGAMTFRQLYAVSPTFRSLIGKRSLTPVAGTKITWWLRLNDLGQALTLGTTWKVADGYVAGVFSQYPGRGLPRPLKKNVPTPRAALVATTSDLTGPLPRPSALIDSTFSIG</sequence>
<feature type="chain" id="PRO_5045985802" description="MucB/RseB N-terminal domain-containing protein" evidence="1">
    <location>
        <begin position="27"/>
        <end position="298"/>
    </location>
</feature>
<accession>A0ABP7IU22</accession>